<accession>A0A8C7WRP1</accession>
<evidence type="ECO:0000256" key="1">
    <source>
        <dbReference type="SAM" id="Phobius"/>
    </source>
</evidence>
<keyword evidence="1" id="KW-0812">Transmembrane</keyword>
<sequence>KMSPPDSTGKHSAGSRWRSIRVMYFTMFLSSVGFTIVITSLWPYLEKVYAQWRFLMWAMWAVAQGGTT</sequence>
<evidence type="ECO:0000313" key="2">
    <source>
        <dbReference type="Ensembl" id="ENSOSIP00000002341.1"/>
    </source>
</evidence>
<dbReference type="Proteomes" id="UP000694383">
    <property type="component" value="Unplaced"/>
</dbReference>
<keyword evidence="1" id="KW-1133">Transmembrane helix</keyword>
<keyword evidence="3" id="KW-1185">Reference proteome</keyword>
<evidence type="ECO:0000313" key="3">
    <source>
        <dbReference type="Proteomes" id="UP000694383"/>
    </source>
</evidence>
<name>A0A8C7WRP1_9TELE</name>
<protein>
    <submittedName>
        <fullName evidence="2">Uncharacterized protein</fullName>
    </submittedName>
</protein>
<proteinExistence type="predicted"/>
<dbReference type="Ensembl" id="ENSOSIT00000002502.1">
    <property type="protein sequence ID" value="ENSOSIP00000002341.1"/>
    <property type="gene ID" value="ENSOSIG00000001311.1"/>
</dbReference>
<organism evidence="2 3">
    <name type="scientific">Oryzias sinensis</name>
    <name type="common">Chinese medaka</name>
    <dbReference type="NCBI Taxonomy" id="183150"/>
    <lineage>
        <taxon>Eukaryota</taxon>
        <taxon>Metazoa</taxon>
        <taxon>Chordata</taxon>
        <taxon>Craniata</taxon>
        <taxon>Vertebrata</taxon>
        <taxon>Euteleostomi</taxon>
        <taxon>Actinopterygii</taxon>
        <taxon>Neopterygii</taxon>
        <taxon>Teleostei</taxon>
        <taxon>Neoteleostei</taxon>
        <taxon>Acanthomorphata</taxon>
        <taxon>Ovalentaria</taxon>
        <taxon>Atherinomorphae</taxon>
        <taxon>Beloniformes</taxon>
        <taxon>Adrianichthyidae</taxon>
        <taxon>Oryziinae</taxon>
        <taxon>Oryzias</taxon>
    </lineage>
</organism>
<dbReference type="AlphaFoldDB" id="A0A8C7WRP1"/>
<feature type="transmembrane region" description="Helical" evidence="1">
    <location>
        <begin position="21"/>
        <end position="45"/>
    </location>
</feature>
<reference evidence="2" key="2">
    <citation type="submission" date="2025-09" db="UniProtKB">
        <authorList>
            <consortium name="Ensembl"/>
        </authorList>
    </citation>
    <scope>IDENTIFICATION</scope>
</reference>
<reference evidence="2" key="1">
    <citation type="submission" date="2025-08" db="UniProtKB">
        <authorList>
            <consortium name="Ensembl"/>
        </authorList>
    </citation>
    <scope>IDENTIFICATION</scope>
</reference>
<keyword evidence="1" id="KW-0472">Membrane</keyword>